<organism evidence="2 3">
    <name type="scientific">Crateriforma conspicua</name>
    <dbReference type="NCBI Taxonomy" id="2527996"/>
    <lineage>
        <taxon>Bacteria</taxon>
        <taxon>Pseudomonadati</taxon>
        <taxon>Planctomycetota</taxon>
        <taxon>Planctomycetia</taxon>
        <taxon>Planctomycetales</taxon>
        <taxon>Planctomycetaceae</taxon>
        <taxon>Crateriforma</taxon>
    </lineage>
</organism>
<evidence type="ECO:0008006" key="4">
    <source>
        <dbReference type="Google" id="ProtNLM"/>
    </source>
</evidence>
<dbReference type="Proteomes" id="UP000317238">
    <property type="component" value="Unassembled WGS sequence"/>
</dbReference>
<feature type="signal peptide" evidence="1">
    <location>
        <begin position="1"/>
        <end position="20"/>
    </location>
</feature>
<protein>
    <recommendedName>
        <fullName evidence="4">SPOR domain-containing protein</fullName>
    </recommendedName>
</protein>
<reference evidence="2 3" key="1">
    <citation type="submission" date="2019-02" db="EMBL/GenBank/DDBJ databases">
        <title>Deep-cultivation of Planctomycetes and their phenomic and genomic characterization uncovers novel biology.</title>
        <authorList>
            <person name="Wiegand S."/>
            <person name="Jogler M."/>
            <person name="Boedeker C."/>
            <person name="Pinto D."/>
            <person name="Vollmers J."/>
            <person name="Rivas-Marin E."/>
            <person name="Kohn T."/>
            <person name="Peeters S.H."/>
            <person name="Heuer A."/>
            <person name="Rast P."/>
            <person name="Oberbeckmann S."/>
            <person name="Bunk B."/>
            <person name="Jeske O."/>
            <person name="Meyerdierks A."/>
            <person name="Storesund J.E."/>
            <person name="Kallscheuer N."/>
            <person name="Luecker S."/>
            <person name="Lage O.M."/>
            <person name="Pohl T."/>
            <person name="Merkel B.J."/>
            <person name="Hornburger P."/>
            <person name="Mueller R.-W."/>
            <person name="Bruemmer F."/>
            <person name="Labrenz M."/>
            <person name="Spormann A.M."/>
            <person name="Op Den Camp H."/>
            <person name="Overmann J."/>
            <person name="Amann R."/>
            <person name="Jetten M.S.M."/>
            <person name="Mascher T."/>
            <person name="Medema M.H."/>
            <person name="Devos D.P."/>
            <person name="Kaster A.-K."/>
            <person name="Ovreas L."/>
            <person name="Rohde M."/>
            <person name="Galperin M.Y."/>
            <person name="Jogler C."/>
        </authorList>
    </citation>
    <scope>NUCLEOTIDE SEQUENCE [LARGE SCALE GENOMIC DNA]</scope>
    <source>
        <strain evidence="2 3">Pan14r</strain>
    </source>
</reference>
<dbReference type="AlphaFoldDB" id="A0A5C5Y0J8"/>
<evidence type="ECO:0000313" key="2">
    <source>
        <dbReference type="EMBL" id="TWT68171.1"/>
    </source>
</evidence>
<evidence type="ECO:0000313" key="3">
    <source>
        <dbReference type="Proteomes" id="UP000317238"/>
    </source>
</evidence>
<comment type="caution">
    <text evidence="2">The sequence shown here is derived from an EMBL/GenBank/DDBJ whole genome shotgun (WGS) entry which is preliminary data.</text>
</comment>
<accession>A0A5C5Y0J8</accession>
<evidence type="ECO:0000256" key="1">
    <source>
        <dbReference type="SAM" id="SignalP"/>
    </source>
</evidence>
<name>A0A5C5Y0J8_9PLAN</name>
<gene>
    <name evidence="2" type="ORF">Pan14r_04120</name>
</gene>
<sequence precursor="true">MLRIALTLLVLLVGSWSVSAQQVMRTSQTGLLFPTFPERIIPDVQIATSYELWVIDHRSLDDVGFWVIFEYEDRDTVFRGPFETEADAWDQLAQILSGQTRDRLPTNYISVDVIEFLPEYFYVATFDSLEEAQEVAEIFESEDVETKIIVRFGKRRED</sequence>
<proteinExistence type="predicted"/>
<keyword evidence="1" id="KW-0732">Signal</keyword>
<keyword evidence="3" id="KW-1185">Reference proteome</keyword>
<feature type="chain" id="PRO_5022894537" description="SPOR domain-containing protein" evidence="1">
    <location>
        <begin position="21"/>
        <end position="158"/>
    </location>
</feature>
<dbReference type="EMBL" id="SJPL01000001">
    <property type="protein sequence ID" value="TWT68171.1"/>
    <property type="molecule type" value="Genomic_DNA"/>
</dbReference>